<evidence type="ECO:0000313" key="2">
    <source>
        <dbReference type="EMBL" id="GJJ78240.1"/>
    </source>
</evidence>
<reference evidence="2" key="2">
    <citation type="journal article" date="2022" name="Microbiol. Resour. Announc.">
        <title>Whole-Genome Sequence of Entomortierella parvispora E1425, a Mucoromycotan Fungus Associated with Burkholderiaceae-Related Endosymbiotic Bacteria.</title>
        <authorList>
            <person name="Herlambang A."/>
            <person name="Guo Y."/>
            <person name="Takashima Y."/>
            <person name="Narisawa K."/>
            <person name="Ohta H."/>
            <person name="Nishizawa T."/>
        </authorList>
    </citation>
    <scope>NUCLEOTIDE SEQUENCE</scope>
    <source>
        <strain evidence="2">E1425</strain>
    </source>
</reference>
<dbReference type="Proteomes" id="UP000827284">
    <property type="component" value="Unassembled WGS sequence"/>
</dbReference>
<feature type="compositionally biased region" description="Acidic residues" evidence="1">
    <location>
        <begin position="66"/>
        <end position="89"/>
    </location>
</feature>
<evidence type="ECO:0000256" key="1">
    <source>
        <dbReference type="SAM" id="MobiDB-lite"/>
    </source>
</evidence>
<accession>A0A9P3HK65</accession>
<protein>
    <submittedName>
        <fullName evidence="2">Uncharacterized protein</fullName>
    </submittedName>
</protein>
<feature type="compositionally biased region" description="Low complexity" evidence="1">
    <location>
        <begin position="715"/>
        <end position="729"/>
    </location>
</feature>
<feature type="region of interest" description="Disordered" evidence="1">
    <location>
        <begin position="391"/>
        <end position="417"/>
    </location>
</feature>
<sequence length="749" mass="81389">MASAPSPTLTPSQAPALNRATKPKRSVSFVTHAIDSPPPGDQSPARSSFRPGRRPGYVRKGPVGSDSEDDDDDNDDDDNIQEEDEEYSDEDHANEKKGTSSISLPDFVLALQDSDRDPEHSTTLQPDAFNDQHLKISQQFRRAVPVPSKTPTRPGQNYVRKAPVNSDSESEEDDSDHIGKSKEKHQEAFSTGSKGVTSLLGSAVIPSSKKDDDSGSDSAISGLVRPFSSTHISSKPGQNYVRKAPVNSDTESDEEPIQAAPKSAKVLTPPPVHPGVAHSPVNMNGGHSTTMANPSFIHSPLPNHSFLSGSVSMGSVNSSSSLSDSAATANLANSMAMYQQQQQEMMMIMQQQQIQIATMHQQQQAYQLLVLQQQQQHQQQLQAMHFLHSRGNSANGSVVDQQRGSSGANSDDDDVPLGEKQQQLSQLPLDLPQLPQLPQLPLFAPILETPQTPPSSLAVPSALHSTPIAQVSSPLFNLQSIYPPASSPSHTFHSGLLEQPYHPIPSSSPLLQHSALIAGHPSPNVRQTTPQPRLADFIEEEEERMRQEQLTGATMFGGASRVGASLLTSGFPAGYRNSVGSMASFAHSSEGDIAGLSRPNSGRDSLMPPRTVGAMLGSSPSSPVISTISLPYNSPQPFYHAPGPAPTLIHVEPKPPPPQTGLLGAISAMERDKKLAKAQGTNQLQYQHQQYQQHLAMEAEKERWLQEQRRMVWEQQQQHQQQHQQQQHQPYSYDEEDDNRPLGTSGPLY</sequence>
<organism evidence="2 3">
    <name type="scientific">Entomortierella parvispora</name>
    <dbReference type="NCBI Taxonomy" id="205924"/>
    <lineage>
        <taxon>Eukaryota</taxon>
        <taxon>Fungi</taxon>
        <taxon>Fungi incertae sedis</taxon>
        <taxon>Mucoromycota</taxon>
        <taxon>Mortierellomycotina</taxon>
        <taxon>Mortierellomycetes</taxon>
        <taxon>Mortierellales</taxon>
        <taxon>Mortierellaceae</taxon>
        <taxon>Entomortierella</taxon>
    </lineage>
</organism>
<feature type="compositionally biased region" description="Polar residues" evidence="1">
    <location>
        <begin position="227"/>
        <end position="237"/>
    </location>
</feature>
<feature type="region of interest" description="Disordered" evidence="1">
    <location>
        <begin position="711"/>
        <end position="749"/>
    </location>
</feature>
<feature type="region of interest" description="Disordered" evidence="1">
    <location>
        <begin position="1"/>
        <end position="271"/>
    </location>
</feature>
<evidence type="ECO:0000313" key="3">
    <source>
        <dbReference type="Proteomes" id="UP000827284"/>
    </source>
</evidence>
<reference evidence="2" key="1">
    <citation type="submission" date="2021-11" db="EMBL/GenBank/DDBJ databases">
        <authorList>
            <person name="Herlambang A."/>
            <person name="Guo Y."/>
            <person name="Takashima Y."/>
            <person name="Nishizawa T."/>
        </authorList>
    </citation>
    <scope>NUCLEOTIDE SEQUENCE</scope>
    <source>
        <strain evidence="2">E1425</strain>
    </source>
</reference>
<feature type="compositionally biased region" description="Polar residues" evidence="1">
    <location>
        <begin position="391"/>
        <end position="409"/>
    </location>
</feature>
<dbReference type="EMBL" id="BQFW01000014">
    <property type="protein sequence ID" value="GJJ78240.1"/>
    <property type="molecule type" value="Genomic_DNA"/>
</dbReference>
<feature type="compositionally biased region" description="Basic and acidic residues" evidence="1">
    <location>
        <begin position="176"/>
        <end position="187"/>
    </location>
</feature>
<proteinExistence type="predicted"/>
<gene>
    <name evidence="2" type="ORF">EMPS_10599</name>
</gene>
<keyword evidence="3" id="KW-1185">Reference proteome</keyword>
<name>A0A9P3HK65_9FUNG</name>
<comment type="caution">
    <text evidence="2">The sequence shown here is derived from an EMBL/GenBank/DDBJ whole genome shotgun (WGS) entry which is preliminary data.</text>
</comment>
<feature type="compositionally biased region" description="Polar residues" evidence="1">
    <location>
        <begin position="1"/>
        <end position="15"/>
    </location>
</feature>
<feature type="compositionally biased region" description="Polar residues" evidence="1">
    <location>
        <begin position="188"/>
        <end position="200"/>
    </location>
</feature>
<dbReference type="OrthoDB" id="2422891at2759"/>
<dbReference type="AlphaFoldDB" id="A0A9P3HK65"/>